<dbReference type="PANTHER" id="PTHR46825">
    <property type="entry name" value="D-ALANYL-D-ALANINE-CARBOXYPEPTIDASE/ENDOPEPTIDASE AMPH"/>
    <property type="match status" value="1"/>
</dbReference>
<dbReference type="Proteomes" id="UP001518990">
    <property type="component" value="Unassembled WGS sequence"/>
</dbReference>
<feature type="domain" description="Beta-lactamase-related" evidence="1">
    <location>
        <begin position="13"/>
        <end position="323"/>
    </location>
</feature>
<dbReference type="Pfam" id="PF00144">
    <property type="entry name" value="Beta-lactamase"/>
    <property type="match status" value="1"/>
</dbReference>
<sequence length="508" mass="53924">MPDWISATQEAAAVTRAWSDARGPGGAILLFDSAGIRQAMAGGLASIEHGIPFLPETPSRFASISKHFLAVTALLEDIPLEAPLGTLLGGLPAAVGGVPLLRALDMTAALPDMMELLWQQGVPFTASLGAEEILGLARRLPGLNAAPGTEMAYSNTGWRLAQAVFPAQRGVSYAEALRRNLLAPLGLPVAFPGDETEVVPGLATGYWWDGASWRRGRYGVNFSASGGLAGSAVALARWLSALLAGQGPLDGMLERLAAPRYFADGTESLYRLGLVQTRLGDVTLLGHGGSLPGYRNHFLLAPEHDLGVVVMTNREEDALWPALRVLAALVEQPLPEPPRDLPTGLFAAAEGPFWAEMTAGSISFMGGHEQLAALPEGGARSLPAYLDIQLRAEGPDILSGRIGGVARRLLRVPAGQALDAALAGEWHEPRLGLRITIRGDGTACLPWAGGLGWETKLTPLPGGRALAELAHGPWRHRPCLWLQPDGSLRVASHRARVLHLHRHVHQED</sequence>
<name>A0ABS3KIK0_9PROT</name>
<proteinExistence type="predicted"/>
<gene>
    <name evidence="2" type="ORF">IAI60_22140</name>
</gene>
<evidence type="ECO:0000313" key="2">
    <source>
        <dbReference type="EMBL" id="MBO1077296.1"/>
    </source>
</evidence>
<evidence type="ECO:0000259" key="1">
    <source>
        <dbReference type="Pfam" id="PF00144"/>
    </source>
</evidence>
<organism evidence="2 3">
    <name type="scientific">Roseomonas marmotae</name>
    <dbReference type="NCBI Taxonomy" id="2768161"/>
    <lineage>
        <taxon>Bacteria</taxon>
        <taxon>Pseudomonadati</taxon>
        <taxon>Pseudomonadota</taxon>
        <taxon>Alphaproteobacteria</taxon>
        <taxon>Acetobacterales</taxon>
        <taxon>Roseomonadaceae</taxon>
        <taxon>Roseomonas</taxon>
    </lineage>
</organism>
<dbReference type="SUPFAM" id="SSF56601">
    <property type="entry name" value="beta-lactamase/transpeptidase-like"/>
    <property type="match status" value="1"/>
</dbReference>
<dbReference type="EMBL" id="JACTNF010000060">
    <property type="protein sequence ID" value="MBO1077296.1"/>
    <property type="molecule type" value="Genomic_DNA"/>
</dbReference>
<dbReference type="RefSeq" id="WP_207451391.1">
    <property type="nucleotide sequence ID" value="NZ_CP061091.1"/>
</dbReference>
<comment type="caution">
    <text evidence="2">The sequence shown here is derived from an EMBL/GenBank/DDBJ whole genome shotgun (WGS) entry which is preliminary data.</text>
</comment>
<dbReference type="InterPro" id="IPR001466">
    <property type="entry name" value="Beta-lactam-related"/>
</dbReference>
<dbReference type="PANTHER" id="PTHR46825:SF9">
    <property type="entry name" value="BETA-LACTAMASE-RELATED DOMAIN-CONTAINING PROTEIN"/>
    <property type="match status" value="1"/>
</dbReference>
<dbReference type="GO" id="GO:0016787">
    <property type="term" value="F:hydrolase activity"/>
    <property type="evidence" value="ECO:0007669"/>
    <property type="project" value="UniProtKB-KW"/>
</dbReference>
<evidence type="ECO:0000313" key="3">
    <source>
        <dbReference type="Proteomes" id="UP001518990"/>
    </source>
</evidence>
<protein>
    <submittedName>
        <fullName evidence="2">Serine hydrolase</fullName>
    </submittedName>
</protein>
<reference evidence="2 3" key="1">
    <citation type="submission" date="2020-09" db="EMBL/GenBank/DDBJ databases">
        <title>Roseomonas.</title>
        <authorList>
            <person name="Zhu W."/>
        </authorList>
    </citation>
    <scope>NUCLEOTIDE SEQUENCE [LARGE SCALE GENOMIC DNA]</scope>
    <source>
        <strain evidence="2 3">1311</strain>
    </source>
</reference>
<keyword evidence="3" id="KW-1185">Reference proteome</keyword>
<accession>A0ABS3KIK0</accession>
<dbReference type="InterPro" id="IPR050491">
    <property type="entry name" value="AmpC-like"/>
</dbReference>
<dbReference type="Gene3D" id="3.40.710.10">
    <property type="entry name" value="DD-peptidase/beta-lactamase superfamily"/>
    <property type="match status" value="1"/>
</dbReference>
<dbReference type="InterPro" id="IPR012338">
    <property type="entry name" value="Beta-lactam/transpept-like"/>
</dbReference>
<keyword evidence="2" id="KW-0378">Hydrolase</keyword>